<evidence type="ECO:0000256" key="1">
    <source>
        <dbReference type="SAM" id="MobiDB-lite"/>
    </source>
</evidence>
<feature type="compositionally biased region" description="Polar residues" evidence="1">
    <location>
        <begin position="1"/>
        <end position="11"/>
    </location>
</feature>
<feature type="region of interest" description="Disordered" evidence="1">
    <location>
        <begin position="1"/>
        <end position="39"/>
    </location>
</feature>
<dbReference type="AlphaFoldDB" id="A0A504YKN8"/>
<comment type="caution">
    <text evidence="2">The sequence shown here is derived from an EMBL/GenBank/DDBJ whole genome shotgun (WGS) entry which is preliminary data.</text>
</comment>
<name>A0A504YKN8_FASGI</name>
<accession>A0A504YKN8</accession>
<dbReference type="Proteomes" id="UP000316759">
    <property type="component" value="Unassembled WGS sequence"/>
</dbReference>
<gene>
    <name evidence="2" type="ORF">FGIG_09910</name>
</gene>
<keyword evidence="3" id="KW-1185">Reference proteome</keyword>
<proteinExistence type="predicted"/>
<organism evidence="2 3">
    <name type="scientific">Fasciola gigantica</name>
    <name type="common">Giant liver fluke</name>
    <dbReference type="NCBI Taxonomy" id="46835"/>
    <lineage>
        <taxon>Eukaryota</taxon>
        <taxon>Metazoa</taxon>
        <taxon>Spiralia</taxon>
        <taxon>Lophotrochozoa</taxon>
        <taxon>Platyhelminthes</taxon>
        <taxon>Trematoda</taxon>
        <taxon>Digenea</taxon>
        <taxon>Plagiorchiida</taxon>
        <taxon>Echinostomata</taxon>
        <taxon>Echinostomatoidea</taxon>
        <taxon>Fasciolidae</taxon>
        <taxon>Fasciola</taxon>
    </lineage>
</organism>
<evidence type="ECO:0000313" key="2">
    <source>
        <dbReference type="EMBL" id="TPP61843.1"/>
    </source>
</evidence>
<evidence type="ECO:0000313" key="3">
    <source>
        <dbReference type="Proteomes" id="UP000316759"/>
    </source>
</evidence>
<dbReference type="EMBL" id="SUNJ01007622">
    <property type="protein sequence ID" value="TPP61843.1"/>
    <property type="molecule type" value="Genomic_DNA"/>
</dbReference>
<protein>
    <submittedName>
        <fullName evidence="2">Uncharacterized protein</fullName>
    </submittedName>
</protein>
<sequence>MFSMHSHSLNSKKSEQNHSTKRSPRELGLTARELQGWYR</sequence>
<reference evidence="2 3" key="1">
    <citation type="submission" date="2019-04" db="EMBL/GenBank/DDBJ databases">
        <title>Annotation for the trematode Fasciola gigantica.</title>
        <authorList>
            <person name="Choi Y.-J."/>
        </authorList>
    </citation>
    <scope>NUCLEOTIDE SEQUENCE [LARGE SCALE GENOMIC DNA]</scope>
    <source>
        <strain evidence="2">Uganda_cow_1</strain>
    </source>
</reference>